<dbReference type="AlphaFoldDB" id="A0A8J3DSE9"/>
<gene>
    <name evidence="1" type="ORF">GCM10010136_32240</name>
</gene>
<name>A0A8J3DSE9_9HYPH</name>
<dbReference type="Proteomes" id="UP000641137">
    <property type="component" value="Unassembled WGS sequence"/>
</dbReference>
<evidence type="ECO:0000313" key="2">
    <source>
        <dbReference type="Proteomes" id="UP000641137"/>
    </source>
</evidence>
<comment type="caution">
    <text evidence="1">The sequence shown here is derived from an EMBL/GenBank/DDBJ whole genome shotgun (WGS) entry which is preliminary data.</text>
</comment>
<reference evidence="1" key="1">
    <citation type="journal article" date="2014" name="Int. J. Syst. Evol. Microbiol.">
        <title>Complete genome sequence of Corynebacterium casei LMG S-19264T (=DSM 44701T), isolated from a smear-ripened cheese.</title>
        <authorList>
            <consortium name="US DOE Joint Genome Institute (JGI-PGF)"/>
            <person name="Walter F."/>
            <person name="Albersmeier A."/>
            <person name="Kalinowski J."/>
            <person name="Ruckert C."/>
        </authorList>
    </citation>
    <scope>NUCLEOTIDE SEQUENCE</scope>
    <source>
        <strain evidence="1">KCTC 42097</strain>
    </source>
</reference>
<reference evidence="1" key="2">
    <citation type="submission" date="2020-09" db="EMBL/GenBank/DDBJ databases">
        <authorList>
            <person name="Sun Q."/>
            <person name="Kim S."/>
        </authorList>
    </citation>
    <scope>NUCLEOTIDE SEQUENCE</scope>
    <source>
        <strain evidence="1">KCTC 42097</strain>
    </source>
</reference>
<organism evidence="1 2">
    <name type="scientific">Limoniibacter endophyticus</name>
    <dbReference type="NCBI Taxonomy" id="1565040"/>
    <lineage>
        <taxon>Bacteria</taxon>
        <taxon>Pseudomonadati</taxon>
        <taxon>Pseudomonadota</taxon>
        <taxon>Alphaproteobacteria</taxon>
        <taxon>Hyphomicrobiales</taxon>
        <taxon>Bartonellaceae</taxon>
        <taxon>Limoniibacter</taxon>
    </lineage>
</organism>
<proteinExistence type="predicted"/>
<keyword evidence="2" id="KW-1185">Reference proteome</keyword>
<dbReference type="EMBL" id="BMZO01000011">
    <property type="protein sequence ID" value="GHC79570.1"/>
    <property type="molecule type" value="Genomic_DNA"/>
</dbReference>
<protein>
    <submittedName>
        <fullName evidence="1">Uncharacterized protein</fullName>
    </submittedName>
</protein>
<accession>A0A8J3DSE9</accession>
<sequence>MTLKERLIAVCTAYADARKLSLSRVSTIVFGDGKVLSRLEGNSDLTTSRYEAAMQWLSANWPEGIDWPVDVVRPDVRGEAA</sequence>
<evidence type="ECO:0000313" key="1">
    <source>
        <dbReference type="EMBL" id="GHC79570.1"/>
    </source>
</evidence>